<dbReference type="AlphaFoldDB" id="G0V2S4"/>
<evidence type="ECO:0000256" key="6">
    <source>
        <dbReference type="ARBA" id="ARBA00022833"/>
    </source>
</evidence>
<name>G0V2S4_TRYCI</name>
<evidence type="ECO:0000256" key="1">
    <source>
        <dbReference type="ARBA" id="ARBA00000885"/>
    </source>
</evidence>
<dbReference type="InterPro" id="IPR011989">
    <property type="entry name" value="ARM-like"/>
</dbReference>
<keyword evidence="6" id="KW-0862">Zinc</keyword>
<evidence type="ECO:0000256" key="5">
    <source>
        <dbReference type="ARBA" id="ARBA00022771"/>
    </source>
</evidence>
<evidence type="ECO:0000256" key="3">
    <source>
        <dbReference type="ARBA" id="ARBA00022679"/>
    </source>
</evidence>
<feature type="region of interest" description="Disordered" evidence="8">
    <location>
        <begin position="296"/>
        <end position="334"/>
    </location>
</feature>
<dbReference type="Gene3D" id="3.30.60.90">
    <property type="match status" value="1"/>
</dbReference>
<dbReference type="PROSITE" id="PS50135">
    <property type="entry name" value="ZF_ZZ_2"/>
    <property type="match status" value="1"/>
</dbReference>
<dbReference type="SUPFAM" id="SSF57850">
    <property type="entry name" value="RING/U-box"/>
    <property type="match status" value="1"/>
</dbReference>
<dbReference type="GO" id="GO:0000209">
    <property type="term" value="P:protein polyubiquitination"/>
    <property type="evidence" value="ECO:0007669"/>
    <property type="project" value="TreeGrafter"/>
</dbReference>
<dbReference type="Gene3D" id="1.25.10.10">
    <property type="entry name" value="Leucine-rich Repeat Variant"/>
    <property type="match status" value="1"/>
</dbReference>
<dbReference type="InterPro" id="IPR000433">
    <property type="entry name" value="Znf_ZZ"/>
</dbReference>
<sequence length="874" mass="96744">MDHLLSRVLMEVEGGLQQRRPMREISIIRDHLESGDESLEMLGLTQLCDVLNMASPMTLSAIRPPVFVPLVIKCMKRENLDLVILAARVLTYMVDAISSSVYVLSAEGGIDVLLQNLTEIKDIELSEQCLTCLEKVTENSSCASILLQNMGVSVLLTFIDFFSTASQRKAWLSVVAMCRCITVETFGCVEGSLQDISARIDHDDNKISENAITSLCHIISGVSSDSELVARAFSGICRPLMSVLNRGDMSDSVFTSVLALLSAAIVHSAQVAREVMESGIVEWMFELIRSSSEQQQRLSLGHHTSRSEDTREPSIGTEDITHRETVEMPAQRERRLSVEQSKMLCLALTSLLPRVNTGYPKYSDTLSALVSEALDNGDDRVLGSLADDNGVVNDEEDDDDDSEDGVEDDDEGEEEEEDGEETQYTHEEVLTRAAEVGILLEKNELYKSCKLTHSCDGCGIRCSPTNWFRCNKCHDYDLCGKCLLSEWESHAVDGAMHSFCDMSDVLHKTGEPLKASEGTDEHINHIMSQREELYHQCPQLLALVLNGIPTMVTLFNESETHLVRSHCLVFIDRALALATPKQISEIKGLSEAALCEMIVTAMVDTSLVLNVQVMYLCRLLLEKNPEVYLQCFIHEGVTNSLVKIHERNKCYRQQPEEEQESPVGSDATHLKCPTTIANWRELLSIEATNLLAMFSSLSDDSRICRLKNVDTLLRENRLQEAFDTLRAVLLDDTTAYELSTTDVLHTLVEKLKSVNDIGAVVALSRTLAKQGSNSASPFARFVRLLQTALSYLDQFQPPTFSVVKSIHTQIPLRLVVHTPGSGTKQKLSTGASKSGQNNRSAPSAPRSSSSPAPSRETTTRRPTTRATPRKAAPI</sequence>
<dbReference type="PANTHER" id="PTHR45670">
    <property type="entry name" value="E3 UBIQUITIN-PROTEIN LIGASE TRIP12"/>
    <property type="match status" value="1"/>
</dbReference>
<keyword evidence="4" id="KW-0479">Metal-binding</keyword>
<gene>
    <name evidence="10" type="ORF">TCIL3000_11_14630</name>
</gene>
<dbReference type="VEuPathDB" id="TriTrypDB:TcIL3000.11.14630"/>
<feature type="compositionally biased region" description="Low complexity" evidence="8">
    <location>
        <begin position="839"/>
        <end position="874"/>
    </location>
</feature>
<keyword evidence="3" id="KW-0808">Transferase</keyword>
<reference evidence="10" key="1">
    <citation type="journal article" date="2012" name="Proc. Natl. Acad. Sci. U.S.A.">
        <title>Antigenic diversity is generated by distinct evolutionary mechanisms in African trypanosome species.</title>
        <authorList>
            <person name="Jackson A.P."/>
            <person name="Berry A."/>
            <person name="Aslett M."/>
            <person name="Allison H.C."/>
            <person name="Burton P."/>
            <person name="Vavrova-Anderson J."/>
            <person name="Brown R."/>
            <person name="Browne H."/>
            <person name="Corton N."/>
            <person name="Hauser H."/>
            <person name="Gamble J."/>
            <person name="Gilderthorp R."/>
            <person name="Marcello L."/>
            <person name="McQuillan J."/>
            <person name="Otto T.D."/>
            <person name="Quail M.A."/>
            <person name="Sanders M.J."/>
            <person name="van Tonder A."/>
            <person name="Ginger M.L."/>
            <person name="Field M.C."/>
            <person name="Barry J.D."/>
            <person name="Hertz-Fowler C."/>
            <person name="Berriman M."/>
        </authorList>
    </citation>
    <scope>NUCLEOTIDE SEQUENCE</scope>
    <source>
        <strain evidence="10">IL3000</strain>
    </source>
</reference>
<feature type="domain" description="ZZ-type" evidence="9">
    <location>
        <begin position="450"/>
        <end position="504"/>
    </location>
</feature>
<accession>G0V2S4</accession>
<feature type="region of interest" description="Disordered" evidence="8">
    <location>
        <begin position="817"/>
        <end position="874"/>
    </location>
</feature>
<dbReference type="InterPro" id="IPR016024">
    <property type="entry name" value="ARM-type_fold"/>
</dbReference>
<dbReference type="InterPro" id="IPR057948">
    <property type="entry name" value="TPR_TRIP12_N"/>
</dbReference>
<dbReference type="GO" id="GO:0008270">
    <property type="term" value="F:zinc ion binding"/>
    <property type="evidence" value="ECO:0007669"/>
    <property type="project" value="UniProtKB-KW"/>
</dbReference>
<comment type="catalytic activity">
    <reaction evidence="1">
        <text>S-ubiquitinyl-[E2 ubiquitin-conjugating enzyme]-L-cysteine + [acceptor protein]-L-lysine = [E2 ubiquitin-conjugating enzyme]-L-cysteine + N(6)-ubiquitinyl-[acceptor protein]-L-lysine.</text>
        <dbReference type="EC" id="2.3.2.26"/>
    </reaction>
</comment>
<feature type="compositionally biased region" description="Acidic residues" evidence="8">
    <location>
        <begin position="393"/>
        <end position="421"/>
    </location>
</feature>
<dbReference type="GO" id="GO:0043161">
    <property type="term" value="P:proteasome-mediated ubiquitin-dependent protein catabolic process"/>
    <property type="evidence" value="ECO:0007669"/>
    <property type="project" value="TreeGrafter"/>
</dbReference>
<dbReference type="PANTHER" id="PTHR45670:SF14">
    <property type="entry name" value="E3 UBIQUITIN-PROTEIN LIGASE TRIP12"/>
    <property type="match status" value="1"/>
</dbReference>
<dbReference type="SUPFAM" id="SSF48371">
    <property type="entry name" value="ARM repeat"/>
    <property type="match status" value="1"/>
</dbReference>
<dbReference type="InterPro" id="IPR045322">
    <property type="entry name" value="HECTD1/TRIP12-like"/>
</dbReference>
<evidence type="ECO:0000256" key="8">
    <source>
        <dbReference type="SAM" id="MobiDB-lite"/>
    </source>
</evidence>
<evidence type="ECO:0000256" key="4">
    <source>
        <dbReference type="ARBA" id="ARBA00022723"/>
    </source>
</evidence>
<evidence type="ECO:0000313" key="10">
    <source>
        <dbReference type="EMBL" id="CCC95946.1"/>
    </source>
</evidence>
<evidence type="ECO:0000256" key="2">
    <source>
        <dbReference type="ARBA" id="ARBA00012485"/>
    </source>
</evidence>
<protein>
    <recommendedName>
        <fullName evidence="2">HECT-type E3 ubiquitin transferase</fullName>
        <ecNumber evidence="2">2.3.2.26</ecNumber>
    </recommendedName>
</protein>
<organism evidence="10">
    <name type="scientific">Trypanosoma congolense (strain IL3000)</name>
    <dbReference type="NCBI Taxonomy" id="1068625"/>
    <lineage>
        <taxon>Eukaryota</taxon>
        <taxon>Discoba</taxon>
        <taxon>Euglenozoa</taxon>
        <taxon>Kinetoplastea</taxon>
        <taxon>Metakinetoplastina</taxon>
        <taxon>Trypanosomatida</taxon>
        <taxon>Trypanosomatidae</taxon>
        <taxon>Trypanosoma</taxon>
        <taxon>Nannomonas</taxon>
    </lineage>
</organism>
<dbReference type="GO" id="GO:0061630">
    <property type="term" value="F:ubiquitin protein ligase activity"/>
    <property type="evidence" value="ECO:0007669"/>
    <property type="project" value="UniProtKB-EC"/>
</dbReference>
<evidence type="ECO:0000259" key="9">
    <source>
        <dbReference type="PROSITE" id="PS50135"/>
    </source>
</evidence>
<feature type="compositionally biased region" description="Polar residues" evidence="8">
    <location>
        <begin position="820"/>
        <end position="838"/>
    </location>
</feature>
<evidence type="ECO:0000256" key="7">
    <source>
        <dbReference type="PROSITE-ProRule" id="PRU00228"/>
    </source>
</evidence>
<proteinExistence type="predicted"/>
<feature type="region of interest" description="Disordered" evidence="8">
    <location>
        <begin position="379"/>
        <end position="425"/>
    </location>
</feature>
<dbReference type="InterPro" id="IPR043145">
    <property type="entry name" value="Znf_ZZ_sf"/>
</dbReference>
<dbReference type="Pfam" id="PF25579">
    <property type="entry name" value="TPR_TRIP12_N"/>
    <property type="match status" value="1"/>
</dbReference>
<dbReference type="Pfam" id="PF00569">
    <property type="entry name" value="ZZ"/>
    <property type="match status" value="1"/>
</dbReference>
<keyword evidence="5 7" id="KW-0863">Zinc-finger</keyword>
<feature type="compositionally biased region" description="Basic and acidic residues" evidence="8">
    <location>
        <begin position="319"/>
        <end position="334"/>
    </location>
</feature>
<dbReference type="EMBL" id="HE575324">
    <property type="protein sequence ID" value="CCC95946.1"/>
    <property type="molecule type" value="Genomic_DNA"/>
</dbReference>
<dbReference type="EC" id="2.3.2.26" evidence="2"/>